<dbReference type="OrthoDB" id="6730379at2759"/>
<gene>
    <name evidence="7" type="ORF">CANINC_001070</name>
</gene>
<feature type="transmembrane region" description="Helical" evidence="6">
    <location>
        <begin position="369"/>
        <end position="390"/>
    </location>
</feature>
<dbReference type="PANTHER" id="PTHR43791">
    <property type="entry name" value="PERMEASE-RELATED"/>
    <property type="match status" value="1"/>
</dbReference>
<dbReference type="InterPro" id="IPR011701">
    <property type="entry name" value="MFS"/>
</dbReference>
<evidence type="ECO:0000256" key="2">
    <source>
        <dbReference type="ARBA" id="ARBA00022448"/>
    </source>
</evidence>
<evidence type="ECO:0000256" key="4">
    <source>
        <dbReference type="ARBA" id="ARBA00022989"/>
    </source>
</evidence>
<comment type="caution">
    <text evidence="7">The sequence shown here is derived from an EMBL/GenBank/DDBJ whole genome shotgun (WGS) entry which is preliminary data.</text>
</comment>
<dbReference type="InterPro" id="IPR036259">
    <property type="entry name" value="MFS_trans_sf"/>
</dbReference>
<feature type="transmembrane region" description="Helical" evidence="6">
    <location>
        <begin position="172"/>
        <end position="191"/>
    </location>
</feature>
<evidence type="ECO:0000313" key="8">
    <source>
        <dbReference type="Proteomes" id="UP000307173"/>
    </source>
</evidence>
<dbReference type="Gene3D" id="1.20.1250.20">
    <property type="entry name" value="MFS general substrate transporter like domains"/>
    <property type="match status" value="1"/>
</dbReference>
<dbReference type="STRING" id="52247.A0A4T0X4K9"/>
<dbReference type="GO" id="GO:0016020">
    <property type="term" value="C:membrane"/>
    <property type="evidence" value="ECO:0007669"/>
    <property type="project" value="UniProtKB-SubCell"/>
</dbReference>
<reference evidence="7 8" key="1">
    <citation type="journal article" date="2019" name="Front. Genet.">
        <title>Whole-Genome Sequencing of the Opportunistic Yeast Pathogen Candida inconspicua Uncovers Its Hybrid Origin.</title>
        <authorList>
            <person name="Mixao V."/>
            <person name="Hansen A.P."/>
            <person name="Saus E."/>
            <person name="Boekhout T."/>
            <person name="Lass-Florl C."/>
            <person name="Gabaldon T."/>
        </authorList>
    </citation>
    <scope>NUCLEOTIDE SEQUENCE [LARGE SCALE GENOMIC DNA]</scope>
    <source>
        <strain evidence="7 8">CBS 180</strain>
    </source>
</reference>
<feature type="transmembrane region" description="Helical" evidence="6">
    <location>
        <begin position="117"/>
        <end position="135"/>
    </location>
</feature>
<keyword evidence="8" id="KW-1185">Reference proteome</keyword>
<evidence type="ECO:0000256" key="6">
    <source>
        <dbReference type="SAM" id="Phobius"/>
    </source>
</evidence>
<feature type="transmembrane region" description="Helical" evidence="6">
    <location>
        <begin position="203"/>
        <end position="223"/>
    </location>
</feature>
<feature type="transmembrane region" description="Helical" evidence="6">
    <location>
        <begin position="306"/>
        <end position="329"/>
    </location>
</feature>
<name>A0A4T0X4K9_9ASCO</name>
<keyword evidence="4 6" id="KW-1133">Transmembrane helix</keyword>
<keyword evidence="5 6" id="KW-0472">Membrane</keyword>
<keyword evidence="3 6" id="KW-0812">Transmembrane</keyword>
<protein>
    <recommendedName>
        <fullName evidence="9">Major facilitator superfamily (MFS) profile domain-containing protein</fullName>
    </recommendedName>
</protein>
<evidence type="ECO:0000313" key="7">
    <source>
        <dbReference type="EMBL" id="TID30368.1"/>
    </source>
</evidence>
<feature type="transmembrane region" description="Helical" evidence="6">
    <location>
        <begin position="428"/>
        <end position="448"/>
    </location>
</feature>
<organism evidence="7 8">
    <name type="scientific">Pichia inconspicua</name>
    <dbReference type="NCBI Taxonomy" id="52247"/>
    <lineage>
        <taxon>Eukaryota</taxon>
        <taxon>Fungi</taxon>
        <taxon>Dikarya</taxon>
        <taxon>Ascomycota</taxon>
        <taxon>Saccharomycotina</taxon>
        <taxon>Pichiomycetes</taxon>
        <taxon>Pichiales</taxon>
        <taxon>Pichiaceae</taxon>
        <taxon>Pichia</taxon>
    </lineage>
</organism>
<evidence type="ECO:0000256" key="3">
    <source>
        <dbReference type="ARBA" id="ARBA00022692"/>
    </source>
</evidence>
<accession>A0A4T0X4K9</accession>
<dbReference type="GO" id="GO:0022857">
    <property type="term" value="F:transmembrane transporter activity"/>
    <property type="evidence" value="ECO:0007669"/>
    <property type="project" value="InterPro"/>
</dbReference>
<dbReference type="PANTHER" id="PTHR43791:SF1">
    <property type="entry name" value="ALLANTOATE PERMEASE"/>
    <property type="match status" value="1"/>
</dbReference>
<comment type="subcellular location">
    <subcellularLocation>
        <location evidence="1">Membrane</location>
        <topology evidence="1">Multi-pass membrane protein</topology>
    </subcellularLocation>
</comment>
<feature type="transmembrane region" description="Helical" evidence="6">
    <location>
        <begin position="460"/>
        <end position="482"/>
    </location>
</feature>
<evidence type="ECO:0000256" key="5">
    <source>
        <dbReference type="ARBA" id="ARBA00023136"/>
    </source>
</evidence>
<dbReference type="Pfam" id="PF07690">
    <property type="entry name" value="MFS_1"/>
    <property type="match status" value="1"/>
</dbReference>
<evidence type="ECO:0008006" key="9">
    <source>
        <dbReference type="Google" id="ProtNLM"/>
    </source>
</evidence>
<proteinExistence type="predicted"/>
<dbReference type="Proteomes" id="UP000307173">
    <property type="component" value="Unassembled WGS sequence"/>
</dbReference>
<sequence>MIEYDSKDEKDTTSVSIKSEVNNLDTVISPSGEIVHIAHDNKHLDAALEFAKEHGHNEISLQEDRKVCRKLDLIVMPLFCFLYMNQFMDKTSISFAAIMGVIKDYDMAGNKYSWTNSGFYLGYVFGAPISAVLLPKVPTVKFVSATIIIWGIVQCLHCVPKSYAAFLFLRTFLGFLEAFVAPIFIIILNQYYRHEEHFSRTGIFYGFNGVGTIFLSGVSYGLYKTGVDAYAIKTYKILFLIIGLMTILNGFLIGLIMPNTPTEARFLTEREKIVVVERIRHNNQGFGNRVFKWEQAKEVLIDPRSYIYFMLSLSVAIPNGGISGFGTLLLKGFGFSTLKSLLFKMPGGAVELVALATLPIVCRFIKSRMVIAISYMTFILVWTCVLAFSTNRNAELAGFWIFSASPIGIVLITSCVTSNTAGFTKKMLTTAIMLVGYSGGNVIGPQTFRATDAPKYNHAKAGAVGCYCAAIFLMSVLTLYNIRENRKRDKKRAELGDNYVIPDNVEFADLTDMQNPEFRYRI</sequence>
<feature type="transmembrane region" description="Helical" evidence="6">
    <location>
        <begin position="396"/>
        <end position="416"/>
    </location>
</feature>
<keyword evidence="2" id="KW-0813">Transport</keyword>
<dbReference type="SUPFAM" id="SSF103473">
    <property type="entry name" value="MFS general substrate transporter"/>
    <property type="match status" value="1"/>
</dbReference>
<feature type="transmembrane region" description="Helical" evidence="6">
    <location>
        <begin position="235"/>
        <end position="257"/>
    </location>
</feature>
<evidence type="ECO:0000256" key="1">
    <source>
        <dbReference type="ARBA" id="ARBA00004141"/>
    </source>
</evidence>
<dbReference type="AlphaFoldDB" id="A0A4T0X4K9"/>
<dbReference type="EMBL" id="SELW01000155">
    <property type="protein sequence ID" value="TID30368.1"/>
    <property type="molecule type" value="Genomic_DNA"/>
</dbReference>
<feature type="transmembrane region" description="Helical" evidence="6">
    <location>
        <begin position="341"/>
        <end position="362"/>
    </location>
</feature>